<evidence type="ECO:0000256" key="1">
    <source>
        <dbReference type="ARBA" id="ARBA00022490"/>
    </source>
</evidence>
<dbReference type="SUPFAM" id="SSF53335">
    <property type="entry name" value="S-adenosyl-L-methionine-dependent methyltransferases"/>
    <property type="match status" value="1"/>
</dbReference>
<protein>
    <recommendedName>
        <fullName evidence="6">Ribosomal RNA small subunit methyltransferase G</fullName>
        <ecNumber evidence="6">2.1.1.-</ecNumber>
    </recommendedName>
    <alternativeName>
        <fullName evidence="6">16S rRNA 7-methylguanosine methyltransferase</fullName>
        <shortName evidence="6">16S rRNA m7G methyltransferase</shortName>
    </alternativeName>
</protein>
<comment type="similarity">
    <text evidence="6">Belongs to the methyltransferase superfamily. RNA methyltransferase RsmG family.</text>
</comment>
<name>A0ABS2WQP3_9BACT</name>
<evidence type="ECO:0000313" key="7">
    <source>
        <dbReference type="EMBL" id="MBN2963534.1"/>
    </source>
</evidence>
<dbReference type="GO" id="GO:0032259">
    <property type="term" value="P:methylation"/>
    <property type="evidence" value="ECO:0007669"/>
    <property type="project" value="UniProtKB-KW"/>
</dbReference>
<dbReference type="GO" id="GO:0008168">
    <property type="term" value="F:methyltransferase activity"/>
    <property type="evidence" value="ECO:0007669"/>
    <property type="project" value="UniProtKB-KW"/>
</dbReference>
<reference evidence="7" key="1">
    <citation type="submission" date="2021-02" db="EMBL/GenBank/DDBJ databases">
        <title>Sulfurospirillum tamanensis sp. nov.</title>
        <authorList>
            <person name="Frolova A."/>
            <person name="Merkel A."/>
            <person name="Slobodkin A."/>
        </authorList>
    </citation>
    <scope>NUCLEOTIDE SEQUENCE</scope>
    <source>
        <strain evidence="7">T05b</strain>
    </source>
</reference>
<keyword evidence="1 6" id="KW-0963">Cytoplasm</keyword>
<feature type="binding site" evidence="6">
    <location>
        <position position="135"/>
    </location>
    <ligand>
        <name>S-adenosyl-L-methionine</name>
        <dbReference type="ChEBI" id="CHEBI:59789"/>
    </ligand>
</feature>
<keyword evidence="5 6" id="KW-0949">S-adenosyl-L-methionine</keyword>
<keyword evidence="4 6" id="KW-0808">Transferase</keyword>
<keyword evidence="3 6" id="KW-0489">Methyltransferase</keyword>
<dbReference type="EMBL" id="JAFHKK010000002">
    <property type="protein sequence ID" value="MBN2963534.1"/>
    <property type="molecule type" value="Genomic_DNA"/>
</dbReference>
<dbReference type="PANTHER" id="PTHR31760:SF0">
    <property type="entry name" value="S-ADENOSYL-L-METHIONINE-DEPENDENT METHYLTRANSFERASES SUPERFAMILY PROTEIN"/>
    <property type="match status" value="1"/>
</dbReference>
<proteinExistence type="inferred from homology"/>
<evidence type="ECO:0000256" key="5">
    <source>
        <dbReference type="ARBA" id="ARBA00022691"/>
    </source>
</evidence>
<dbReference type="PIRSF" id="PIRSF003078">
    <property type="entry name" value="GidB"/>
    <property type="match status" value="1"/>
</dbReference>
<gene>
    <name evidence="6 7" type="primary">rsmG</name>
    <name evidence="7" type="ORF">JWV37_01980</name>
</gene>
<dbReference type="Pfam" id="PF02527">
    <property type="entry name" value="GidB"/>
    <property type="match status" value="1"/>
</dbReference>
<keyword evidence="8" id="KW-1185">Reference proteome</keyword>
<dbReference type="Proteomes" id="UP000703590">
    <property type="component" value="Unassembled WGS sequence"/>
</dbReference>
<reference evidence="7" key="2">
    <citation type="submission" date="2021-02" db="EMBL/GenBank/DDBJ databases">
        <authorList>
            <person name="Merkel A.Y."/>
        </authorList>
    </citation>
    <scope>NUCLEOTIDE SEQUENCE</scope>
    <source>
        <strain evidence="7">T05b</strain>
    </source>
</reference>
<keyword evidence="2 6" id="KW-0698">rRNA processing</keyword>
<feature type="binding site" evidence="6">
    <location>
        <position position="70"/>
    </location>
    <ligand>
        <name>S-adenosyl-L-methionine</name>
        <dbReference type="ChEBI" id="CHEBI:59789"/>
    </ligand>
</feature>
<dbReference type="InterPro" id="IPR029063">
    <property type="entry name" value="SAM-dependent_MTases_sf"/>
</dbReference>
<dbReference type="RefSeq" id="WP_205457972.1">
    <property type="nucleotide sequence ID" value="NZ_JAFHKK010000002.1"/>
</dbReference>
<dbReference type="HAMAP" id="MF_00074">
    <property type="entry name" value="16SrRNA_methyltr_G"/>
    <property type="match status" value="1"/>
</dbReference>
<evidence type="ECO:0000256" key="6">
    <source>
        <dbReference type="HAMAP-Rule" id="MF_00074"/>
    </source>
</evidence>
<evidence type="ECO:0000256" key="4">
    <source>
        <dbReference type="ARBA" id="ARBA00022679"/>
    </source>
</evidence>
<dbReference type="NCBIfam" id="TIGR00138">
    <property type="entry name" value="rsmG_gidB"/>
    <property type="match status" value="1"/>
</dbReference>
<evidence type="ECO:0000256" key="2">
    <source>
        <dbReference type="ARBA" id="ARBA00022552"/>
    </source>
</evidence>
<accession>A0ABS2WQP3</accession>
<evidence type="ECO:0000313" key="8">
    <source>
        <dbReference type="Proteomes" id="UP000703590"/>
    </source>
</evidence>
<feature type="binding site" evidence="6">
    <location>
        <position position="75"/>
    </location>
    <ligand>
        <name>S-adenosyl-L-methionine</name>
        <dbReference type="ChEBI" id="CHEBI:59789"/>
    </ligand>
</feature>
<comment type="caution">
    <text evidence="7">The sequence shown here is derived from an EMBL/GenBank/DDBJ whole genome shotgun (WGS) entry which is preliminary data.</text>
</comment>
<dbReference type="Gene3D" id="3.40.50.150">
    <property type="entry name" value="Vaccinia Virus protein VP39"/>
    <property type="match status" value="1"/>
</dbReference>
<comment type="function">
    <text evidence="6">Specifically methylates the N7 position of a guanine in 16S rRNA.</text>
</comment>
<feature type="binding site" evidence="6">
    <location>
        <begin position="121"/>
        <end position="122"/>
    </location>
    <ligand>
        <name>S-adenosyl-L-methionine</name>
        <dbReference type="ChEBI" id="CHEBI:59789"/>
    </ligand>
</feature>
<dbReference type="PANTHER" id="PTHR31760">
    <property type="entry name" value="S-ADENOSYL-L-METHIONINE-DEPENDENT METHYLTRANSFERASES SUPERFAMILY PROTEIN"/>
    <property type="match status" value="1"/>
</dbReference>
<organism evidence="7 8">
    <name type="scientific">Sulfurospirillum tamanense</name>
    <dbReference type="NCBI Taxonomy" id="2813362"/>
    <lineage>
        <taxon>Bacteria</taxon>
        <taxon>Pseudomonadati</taxon>
        <taxon>Campylobacterota</taxon>
        <taxon>Epsilonproteobacteria</taxon>
        <taxon>Campylobacterales</taxon>
        <taxon>Sulfurospirillaceae</taxon>
        <taxon>Sulfurospirillum</taxon>
    </lineage>
</organism>
<dbReference type="EC" id="2.1.1.-" evidence="6"/>
<comment type="caution">
    <text evidence="6">Lacks conserved residue(s) required for the propagation of feature annotation.</text>
</comment>
<dbReference type="InterPro" id="IPR003682">
    <property type="entry name" value="rRNA_ssu_MeTfrase_G"/>
</dbReference>
<evidence type="ECO:0000256" key="3">
    <source>
        <dbReference type="ARBA" id="ARBA00022603"/>
    </source>
</evidence>
<sequence length="192" mass="21430">MEWLDPLNAYPLPADFVSKVEAYSALLLTYNKTHNISGAKTTHAVRENILDSLYPLLFMETWPKRCIDIGSGAGFPGIPLALALPAMEMHLFEPIAKKSAFLHLVKSELGLANVVVKTERIEATQPFPCELICSRAVTNTKALLTLAKAFIIPTTCALLYKGSRANEELEGFSNYTLFERNQRRYVLVKDLL</sequence>
<comment type="subcellular location">
    <subcellularLocation>
        <location evidence="6">Cytoplasm</location>
    </subcellularLocation>
</comment>